<feature type="transmembrane region" description="Helical" evidence="1">
    <location>
        <begin position="99"/>
        <end position="118"/>
    </location>
</feature>
<dbReference type="InterPro" id="IPR045340">
    <property type="entry name" value="DUF6533"/>
</dbReference>
<gene>
    <name evidence="3" type="ORF">Clacol_007831</name>
</gene>
<dbReference type="EMBL" id="BPWL01000008">
    <property type="protein sequence ID" value="GJJ13575.1"/>
    <property type="molecule type" value="Genomic_DNA"/>
</dbReference>
<evidence type="ECO:0000313" key="3">
    <source>
        <dbReference type="EMBL" id="GJJ13575.1"/>
    </source>
</evidence>
<reference evidence="3" key="1">
    <citation type="submission" date="2021-10" db="EMBL/GenBank/DDBJ databases">
        <title>De novo Genome Assembly of Clathrus columnatus (Basidiomycota, Fungi) Using Illumina and Nanopore Sequence Data.</title>
        <authorList>
            <person name="Ogiso-Tanaka E."/>
            <person name="Itagaki H."/>
            <person name="Hosoya T."/>
            <person name="Hosaka K."/>
        </authorList>
    </citation>
    <scope>NUCLEOTIDE SEQUENCE</scope>
    <source>
        <strain evidence="3">MO-923</strain>
    </source>
</reference>
<dbReference type="Pfam" id="PF20151">
    <property type="entry name" value="DUF6533"/>
    <property type="match status" value="1"/>
</dbReference>
<feature type="transmembrane region" description="Helical" evidence="1">
    <location>
        <begin position="124"/>
        <end position="145"/>
    </location>
</feature>
<sequence>MVYASLLHMPDEVEYIWRQKITLPTILYAFSKYPIFFLFSFTLIGDLLPAAASVCLKVFPLFKLSNYIEVLTVFVHDYPQLHGLTLSLSSLCNDLGHSGSSIAILIVIGAQAESFIILNLVDNIGLLLSDVLAFIAVIYQVGGLWKSKRRFGLQTNGDLVTLLLRQVNLREIQAAESTIVPIQNVYELFYQNTHPKLTSYPRLSSLLICEFTLDLRRWNRQRSAPNQSALELPTLSFQENPAQAVLTIFGRLRESIITEMGDRNDLVELDLDSSISLE</sequence>
<accession>A0AAV5AGU0</accession>
<keyword evidence="1" id="KW-0812">Transmembrane</keyword>
<evidence type="ECO:0000256" key="1">
    <source>
        <dbReference type="SAM" id="Phobius"/>
    </source>
</evidence>
<proteinExistence type="predicted"/>
<dbReference type="Proteomes" id="UP001050691">
    <property type="component" value="Unassembled WGS sequence"/>
</dbReference>
<comment type="caution">
    <text evidence="3">The sequence shown here is derived from an EMBL/GenBank/DDBJ whole genome shotgun (WGS) entry which is preliminary data.</text>
</comment>
<organism evidence="3 4">
    <name type="scientific">Clathrus columnatus</name>
    <dbReference type="NCBI Taxonomy" id="1419009"/>
    <lineage>
        <taxon>Eukaryota</taxon>
        <taxon>Fungi</taxon>
        <taxon>Dikarya</taxon>
        <taxon>Basidiomycota</taxon>
        <taxon>Agaricomycotina</taxon>
        <taxon>Agaricomycetes</taxon>
        <taxon>Phallomycetidae</taxon>
        <taxon>Phallales</taxon>
        <taxon>Clathraceae</taxon>
        <taxon>Clathrus</taxon>
    </lineage>
</organism>
<evidence type="ECO:0000259" key="2">
    <source>
        <dbReference type="Pfam" id="PF20151"/>
    </source>
</evidence>
<name>A0AAV5AGU0_9AGAM</name>
<protein>
    <recommendedName>
        <fullName evidence="2">DUF6533 domain-containing protein</fullName>
    </recommendedName>
</protein>
<dbReference type="AlphaFoldDB" id="A0AAV5AGU0"/>
<feature type="domain" description="DUF6533" evidence="2">
    <location>
        <begin position="2"/>
        <end position="36"/>
    </location>
</feature>
<keyword evidence="4" id="KW-1185">Reference proteome</keyword>
<keyword evidence="1" id="KW-0472">Membrane</keyword>
<keyword evidence="1" id="KW-1133">Transmembrane helix</keyword>
<evidence type="ECO:0000313" key="4">
    <source>
        <dbReference type="Proteomes" id="UP001050691"/>
    </source>
</evidence>